<evidence type="ECO:0000313" key="14">
    <source>
        <dbReference type="Proteomes" id="UP000246702"/>
    </source>
</evidence>
<dbReference type="SUPFAM" id="SSF50129">
    <property type="entry name" value="GroES-like"/>
    <property type="match status" value="1"/>
</dbReference>
<dbReference type="InterPro" id="IPR002328">
    <property type="entry name" value="ADH_Zn_CS"/>
</dbReference>
<keyword evidence="6 11" id="KW-0862">Zinc</keyword>
<evidence type="ECO:0000259" key="12">
    <source>
        <dbReference type="SMART" id="SM00829"/>
    </source>
</evidence>
<evidence type="ECO:0000256" key="1">
    <source>
        <dbReference type="ARBA" id="ARBA00001947"/>
    </source>
</evidence>
<comment type="caution">
    <text evidence="13">The sequence shown here is derived from an EMBL/GenBank/DDBJ whole genome shotgun (WGS) entry which is preliminary data.</text>
</comment>
<evidence type="ECO:0000256" key="2">
    <source>
        <dbReference type="ARBA" id="ARBA00008072"/>
    </source>
</evidence>
<evidence type="ECO:0000256" key="4">
    <source>
        <dbReference type="ARBA" id="ARBA00022553"/>
    </source>
</evidence>
<evidence type="ECO:0000256" key="6">
    <source>
        <dbReference type="ARBA" id="ARBA00022833"/>
    </source>
</evidence>
<dbReference type="Pfam" id="PF08240">
    <property type="entry name" value="ADH_N"/>
    <property type="match status" value="1"/>
</dbReference>
<evidence type="ECO:0000256" key="9">
    <source>
        <dbReference type="ARBA" id="ARBA00024074"/>
    </source>
</evidence>
<evidence type="ECO:0000256" key="7">
    <source>
        <dbReference type="ARBA" id="ARBA00022857"/>
    </source>
</evidence>
<reference evidence="13 14" key="1">
    <citation type="submission" date="2016-12" db="EMBL/GenBank/DDBJ databases">
        <title>The genomes of Aspergillus section Nigri reveals drivers in fungal speciation.</title>
        <authorList>
            <consortium name="DOE Joint Genome Institute"/>
            <person name="Vesth T.C."/>
            <person name="Nybo J."/>
            <person name="Theobald S."/>
            <person name="Brandl J."/>
            <person name="Frisvad J.C."/>
            <person name="Nielsen K.F."/>
            <person name="Lyhne E.K."/>
            <person name="Kogle M.E."/>
            <person name="Kuo A."/>
            <person name="Riley R."/>
            <person name="Clum A."/>
            <person name="Nolan M."/>
            <person name="Lipzen A."/>
            <person name="Salamov A."/>
            <person name="Henrissat B."/>
            <person name="Wiebenga A."/>
            <person name="De Vries R.P."/>
            <person name="Grigoriev I.V."/>
            <person name="Mortensen U.H."/>
            <person name="Andersen M.R."/>
            <person name="Baker S.E."/>
        </authorList>
    </citation>
    <scope>NUCLEOTIDE SEQUENCE [LARGE SCALE GENOMIC DNA]</scope>
    <source>
        <strain evidence="13 14">CBS 115572</strain>
    </source>
</reference>
<dbReference type="Gene3D" id="3.40.50.720">
    <property type="entry name" value="NAD(P)-binding Rossmann-like Domain"/>
    <property type="match status" value="1"/>
</dbReference>
<dbReference type="Gene3D" id="3.90.180.10">
    <property type="entry name" value="Medium-chain alcohol dehydrogenases, catalytic domain"/>
    <property type="match status" value="1"/>
</dbReference>
<dbReference type="GeneID" id="37114522"/>
<sequence>MPDQFHGWVSHSPTTPLTFTTFTPKPFTPTDIEVQITHCGICGTDLHTLRSGWGPTDYPCVVGHEIIGIVTRIGSAVPTTPSTDTTSSPLQLGDRVGIGAQTLSCLQATCIACTSGRENYCPRMIATYNSRYLDLSGNNKSRTGPKTYGGFARTWRGPASFVFKIPDAIPSAAAAPLLCAGVTVFSPLRKYGAGPGKTVAVVGIGGLGHLGILFAKALGCDRVIGISRTGRKKQDVTEKMGADEFLATEEEKGWERRWARTVDVMICTVDGDDMPLGKYLRLLKVEGTFVLVGAPETPLPRIRAWELIGKGVTVTGSNVGSRDDVREMLRVAAEKGVVPWVERRPMEEVNGALRDMEAGRARFRYVLENKKEGERERKRGESRL</sequence>
<dbReference type="SMART" id="SM00829">
    <property type="entry name" value="PKS_ER"/>
    <property type="match status" value="1"/>
</dbReference>
<comment type="subunit">
    <text evidence="3">Homodimer.</text>
</comment>
<dbReference type="FunFam" id="3.40.50.720:FF:000158">
    <property type="entry name" value="Zinc-binding alcohol dehydrogenase"/>
    <property type="match status" value="1"/>
</dbReference>
<dbReference type="GO" id="GO:0008270">
    <property type="term" value="F:zinc ion binding"/>
    <property type="evidence" value="ECO:0007669"/>
    <property type="project" value="InterPro"/>
</dbReference>
<dbReference type="GO" id="GO:0008106">
    <property type="term" value="F:alcohol dehydrogenase (NADP+) activity"/>
    <property type="evidence" value="ECO:0007669"/>
    <property type="project" value="UniProtKB-EC"/>
</dbReference>
<evidence type="ECO:0000256" key="5">
    <source>
        <dbReference type="ARBA" id="ARBA00022723"/>
    </source>
</evidence>
<dbReference type="EMBL" id="MSFK01000025">
    <property type="protein sequence ID" value="PWY78127.1"/>
    <property type="molecule type" value="Genomic_DNA"/>
</dbReference>
<dbReference type="InterPro" id="IPR013154">
    <property type="entry name" value="ADH-like_N"/>
</dbReference>
<comment type="catalytic activity">
    <reaction evidence="10">
        <text>a primary alcohol + NADP(+) = an aldehyde + NADPH + H(+)</text>
        <dbReference type="Rhea" id="RHEA:15937"/>
        <dbReference type="ChEBI" id="CHEBI:15378"/>
        <dbReference type="ChEBI" id="CHEBI:15734"/>
        <dbReference type="ChEBI" id="CHEBI:17478"/>
        <dbReference type="ChEBI" id="CHEBI:57783"/>
        <dbReference type="ChEBI" id="CHEBI:58349"/>
        <dbReference type="EC" id="1.1.1.2"/>
    </reaction>
    <physiologicalReaction direction="left-to-right" evidence="10">
        <dbReference type="Rhea" id="RHEA:15938"/>
    </physiologicalReaction>
    <physiologicalReaction direction="right-to-left" evidence="10">
        <dbReference type="Rhea" id="RHEA:15939"/>
    </physiologicalReaction>
</comment>
<proteinExistence type="inferred from homology"/>
<dbReference type="InterPro" id="IPR047109">
    <property type="entry name" value="CAD-like"/>
</dbReference>
<dbReference type="InterPro" id="IPR020843">
    <property type="entry name" value="ER"/>
</dbReference>
<keyword evidence="7" id="KW-0521">NADP</keyword>
<dbReference type="OrthoDB" id="1879366at2759"/>
<dbReference type="Proteomes" id="UP000246702">
    <property type="component" value="Unassembled WGS sequence"/>
</dbReference>
<dbReference type="SUPFAM" id="SSF51735">
    <property type="entry name" value="NAD(P)-binding Rossmann-fold domains"/>
    <property type="match status" value="1"/>
</dbReference>
<keyword evidence="8" id="KW-0560">Oxidoreductase</keyword>
<keyword evidence="5 11" id="KW-0479">Metal-binding</keyword>
<dbReference type="PROSITE" id="PS00059">
    <property type="entry name" value="ADH_ZINC"/>
    <property type="match status" value="1"/>
</dbReference>
<dbReference type="InterPro" id="IPR036291">
    <property type="entry name" value="NAD(P)-bd_dom_sf"/>
</dbReference>
<evidence type="ECO:0000256" key="3">
    <source>
        <dbReference type="ARBA" id="ARBA00011738"/>
    </source>
</evidence>
<evidence type="ECO:0000256" key="8">
    <source>
        <dbReference type="ARBA" id="ARBA00023002"/>
    </source>
</evidence>
<dbReference type="CDD" id="cd05283">
    <property type="entry name" value="CAD1"/>
    <property type="match status" value="1"/>
</dbReference>
<dbReference type="AlphaFoldDB" id="A0A317VYT8"/>
<dbReference type="RefSeq" id="XP_025464639.1">
    <property type="nucleotide sequence ID" value="XM_025612379.1"/>
</dbReference>
<evidence type="ECO:0000313" key="13">
    <source>
        <dbReference type="EMBL" id="PWY78127.1"/>
    </source>
</evidence>
<dbReference type="PANTHER" id="PTHR42683">
    <property type="entry name" value="ALDEHYDE REDUCTASE"/>
    <property type="match status" value="1"/>
</dbReference>
<dbReference type="GO" id="GO:0006066">
    <property type="term" value="P:alcohol metabolic process"/>
    <property type="evidence" value="ECO:0007669"/>
    <property type="project" value="UniProtKB-ARBA"/>
</dbReference>
<dbReference type="InterPro" id="IPR013149">
    <property type="entry name" value="ADH-like_C"/>
</dbReference>
<gene>
    <name evidence="13" type="ORF">BO94DRAFT_537911</name>
</gene>
<dbReference type="STRING" id="1450535.A0A317VYT8"/>
<evidence type="ECO:0000256" key="10">
    <source>
        <dbReference type="ARBA" id="ARBA00050997"/>
    </source>
</evidence>
<accession>A0A317VYT8</accession>
<keyword evidence="4" id="KW-0597">Phosphoprotein</keyword>
<comment type="similarity">
    <text evidence="2 11">Belongs to the zinc-containing alcohol dehydrogenase family.</text>
</comment>
<dbReference type="Pfam" id="PF00107">
    <property type="entry name" value="ADH_zinc_N"/>
    <property type="match status" value="1"/>
</dbReference>
<dbReference type="EC" id="1.1.1.2" evidence="9"/>
<protein>
    <recommendedName>
        <fullName evidence="9">alcohol dehydrogenase (NADP(+))</fullName>
        <ecNumber evidence="9">1.1.1.2</ecNumber>
    </recommendedName>
</protein>
<name>A0A317VYT8_9EURO</name>
<comment type="cofactor">
    <cofactor evidence="1 11">
        <name>Zn(2+)</name>
        <dbReference type="ChEBI" id="CHEBI:29105"/>
    </cofactor>
</comment>
<keyword evidence="14" id="KW-1185">Reference proteome</keyword>
<dbReference type="InterPro" id="IPR011032">
    <property type="entry name" value="GroES-like_sf"/>
</dbReference>
<feature type="domain" description="Enoyl reductase (ER)" evidence="12">
    <location>
        <begin position="14"/>
        <end position="367"/>
    </location>
</feature>
<organism evidence="13 14">
    <name type="scientific">Aspergillus sclerotioniger CBS 115572</name>
    <dbReference type="NCBI Taxonomy" id="1450535"/>
    <lineage>
        <taxon>Eukaryota</taxon>
        <taxon>Fungi</taxon>
        <taxon>Dikarya</taxon>
        <taxon>Ascomycota</taxon>
        <taxon>Pezizomycotina</taxon>
        <taxon>Eurotiomycetes</taxon>
        <taxon>Eurotiomycetidae</taxon>
        <taxon>Eurotiales</taxon>
        <taxon>Aspergillaceae</taxon>
        <taxon>Aspergillus</taxon>
        <taxon>Aspergillus subgen. Circumdati</taxon>
    </lineage>
</organism>
<evidence type="ECO:0000256" key="11">
    <source>
        <dbReference type="RuleBase" id="RU361277"/>
    </source>
</evidence>